<reference evidence="1 2" key="1">
    <citation type="submission" date="2018-08" db="EMBL/GenBank/DDBJ databases">
        <title>Mucilaginibacter sp. MYSH2.</title>
        <authorList>
            <person name="Seo T."/>
        </authorList>
    </citation>
    <scope>NUCLEOTIDE SEQUENCE [LARGE SCALE GENOMIC DNA]</scope>
    <source>
        <strain evidence="1 2">MYSH2</strain>
    </source>
</reference>
<organism evidence="1 2">
    <name type="scientific">Mucilaginibacter conchicola</name>
    <dbReference type="NCBI Taxonomy" id="2303333"/>
    <lineage>
        <taxon>Bacteria</taxon>
        <taxon>Pseudomonadati</taxon>
        <taxon>Bacteroidota</taxon>
        <taxon>Sphingobacteriia</taxon>
        <taxon>Sphingobacteriales</taxon>
        <taxon>Sphingobacteriaceae</taxon>
        <taxon>Mucilaginibacter</taxon>
    </lineage>
</organism>
<dbReference type="EMBL" id="QWDC01000002">
    <property type="protein sequence ID" value="RFZ92265.1"/>
    <property type="molecule type" value="Genomic_DNA"/>
</dbReference>
<accession>A0A372NSP3</accession>
<proteinExistence type="predicted"/>
<gene>
    <name evidence="1" type="ORF">D0C36_12555</name>
</gene>
<dbReference type="AlphaFoldDB" id="A0A372NSP3"/>
<comment type="caution">
    <text evidence="1">The sequence shown here is derived from an EMBL/GenBank/DDBJ whole genome shotgun (WGS) entry which is preliminary data.</text>
</comment>
<sequence length="381" mass="43546">MILPIKYRAVNWVDGMKISSDHFVQTDDFIQDIVRDSNSLTLNTNNFGLLPPFNGEQISLDIQVTERPANSIQIKIKQCNAVTAEGYRIFISPAAMGEEMVFNHYFSNELGSDGAETYYIILTVDPHQRVASGKPNAEESPLRYPEVDNQYGITILPASQISARSNNYLEVGKFVRNGAGIEVVKSYIPPSTCILSSPDLIKYYEHFSNQLNDFQLLSFRIIDKITSKDNISTIGKNVKTLCDKMLDFIARIYFPYRNMVHHQPPLVMVGYFSEMAHVFFSTIKSIAGNEREELLKYFYEWKDVTPGNFEELLARLIEIVYNHHDIGAAMTTIEEFMRVLIALWNKLSTLEYIGQRKENIVVAEQQVVQAVQAKRTWTLLD</sequence>
<name>A0A372NSP3_9SPHI</name>
<dbReference type="OrthoDB" id="1090702at2"/>
<evidence type="ECO:0000313" key="1">
    <source>
        <dbReference type="EMBL" id="RFZ92265.1"/>
    </source>
</evidence>
<evidence type="ECO:0000313" key="2">
    <source>
        <dbReference type="Proteomes" id="UP000264217"/>
    </source>
</evidence>
<evidence type="ECO:0008006" key="3">
    <source>
        <dbReference type="Google" id="ProtNLM"/>
    </source>
</evidence>
<protein>
    <recommendedName>
        <fullName evidence="3">Type VI secretion system baseplate subunit TssK</fullName>
    </recommendedName>
</protein>
<dbReference type="RefSeq" id="WP_117391976.1">
    <property type="nucleotide sequence ID" value="NZ_QWDC01000002.1"/>
</dbReference>
<dbReference type="Proteomes" id="UP000264217">
    <property type="component" value="Unassembled WGS sequence"/>
</dbReference>
<keyword evidence="2" id="KW-1185">Reference proteome</keyword>